<dbReference type="Gene3D" id="3.40.50.720">
    <property type="entry name" value="NAD(P)-binding Rossmann-like Domain"/>
    <property type="match status" value="1"/>
</dbReference>
<dbReference type="PANTHER" id="PTHR48107:SF7">
    <property type="entry name" value="RE15974P"/>
    <property type="match status" value="1"/>
</dbReference>
<dbReference type="RefSeq" id="WP_270042193.1">
    <property type="nucleotide sequence ID" value="NZ_JAPDOD010000021.1"/>
</dbReference>
<proteinExistence type="inferred from homology"/>
<protein>
    <submittedName>
        <fullName evidence="3">SDR family oxidoreductase</fullName>
    </submittedName>
</protein>
<dbReference type="EMBL" id="JAPDOD010000021">
    <property type="protein sequence ID" value="MDA0162953.1"/>
    <property type="molecule type" value="Genomic_DNA"/>
</dbReference>
<dbReference type="InterPro" id="IPR020904">
    <property type="entry name" value="Sc_DH/Rdtase_CS"/>
</dbReference>
<reference evidence="3" key="1">
    <citation type="submission" date="2022-10" db="EMBL/GenBank/DDBJ databases">
        <title>The WGS of Solirubrobacter ginsenosidimutans DSM 21036.</title>
        <authorList>
            <person name="Jiang Z."/>
        </authorList>
    </citation>
    <scope>NUCLEOTIDE SEQUENCE</scope>
    <source>
        <strain evidence="3">DSM 21036</strain>
    </source>
</reference>
<dbReference type="Pfam" id="PF13561">
    <property type="entry name" value="adh_short_C2"/>
    <property type="match status" value="1"/>
</dbReference>
<evidence type="ECO:0000256" key="1">
    <source>
        <dbReference type="ARBA" id="ARBA00006484"/>
    </source>
</evidence>
<comment type="caution">
    <text evidence="3">The sequence shown here is derived from an EMBL/GenBank/DDBJ whole genome shotgun (WGS) entry which is preliminary data.</text>
</comment>
<evidence type="ECO:0000256" key="2">
    <source>
        <dbReference type="ARBA" id="ARBA00023002"/>
    </source>
</evidence>
<accession>A0A9X3N134</accession>
<keyword evidence="4" id="KW-1185">Reference proteome</keyword>
<dbReference type="NCBIfam" id="NF009389">
    <property type="entry name" value="PRK12748.1"/>
    <property type="match status" value="1"/>
</dbReference>
<organism evidence="3 4">
    <name type="scientific">Solirubrobacter ginsenosidimutans</name>
    <dbReference type="NCBI Taxonomy" id="490573"/>
    <lineage>
        <taxon>Bacteria</taxon>
        <taxon>Bacillati</taxon>
        <taxon>Actinomycetota</taxon>
        <taxon>Thermoleophilia</taxon>
        <taxon>Solirubrobacterales</taxon>
        <taxon>Solirubrobacteraceae</taxon>
        <taxon>Solirubrobacter</taxon>
    </lineage>
</organism>
<dbReference type="InterPro" id="IPR036291">
    <property type="entry name" value="NAD(P)-bd_dom_sf"/>
</dbReference>
<sequence>MRTALITGVSRRAGIGFAIARRLIADGVTVFVHHYVPHDRDRPWGADHMPAVLALLGSPPDAAFDLAVPGAPAGLMEVAVEALGHVDILICNHASSGPDGDLSAVTDEMLDHHYAVNTRASLMLVQAFAAQHDGRPGGRVVLMTSGQNLGPMRGQIAYATSKGALAAITATLSDTLIDRGITVNCVNPGPVDTGWPAPDVRAAVGERMPLGWAEPDDPARLIAWLVSEEGRWVTGQVLNSEGGFRR</sequence>
<dbReference type="PRINTS" id="PR00081">
    <property type="entry name" value="GDHRDH"/>
</dbReference>
<gene>
    <name evidence="3" type="ORF">OM076_21960</name>
</gene>
<dbReference type="Proteomes" id="UP001149140">
    <property type="component" value="Unassembled WGS sequence"/>
</dbReference>
<evidence type="ECO:0000313" key="3">
    <source>
        <dbReference type="EMBL" id="MDA0162953.1"/>
    </source>
</evidence>
<evidence type="ECO:0000313" key="4">
    <source>
        <dbReference type="Proteomes" id="UP001149140"/>
    </source>
</evidence>
<dbReference type="PANTHER" id="PTHR48107">
    <property type="entry name" value="NADPH-DEPENDENT ALDEHYDE REDUCTASE-LIKE PROTEIN, CHLOROPLASTIC-RELATED"/>
    <property type="match status" value="1"/>
</dbReference>
<keyword evidence="2" id="KW-0560">Oxidoreductase</keyword>
<dbReference type="SUPFAM" id="SSF51735">
    <property type="entry name" value="NAD(P)-binding Rossmann-fold domains"/>
    <property type="match status" value="1"/>
</dbReference>
<dbReference type="PROSITE" id="PS00061">
    <property type="entry name" value="ADH_SHORT"/>
    <property type="match status" value="1"/>
</dbReference>
<name>A0A9X3N134_9ACTN</name>
<dbReference type="InterPro" id="IPR002347">
    <property type="entry name" value="SDR_fam"/>
</dbReference>
<dbReference type="GO" id="GO:0016614">
    <property type="term" value="F:oxidoreductase activity, acting on CH-OH group of donors"/>
    <property type="evidence" value="ECO:0007669"/>
    <property type="project" value="UniProtKB-ARBA"/>
</dbReference>
<dbReference type="AlphaFoldDB" id="A0A9X3N134"/>
<dbReference type="CDD" id="cd05233">
    <property type="entry name" value="SDR_c"/>
    <property type="match status" value="1"/>
</dbReference>
<comment type="similarity">
    <text evidence="1">Belongs to the short-chain dehydrogenases/reductases (SDR) family.</text>
</comment>